<dbReference type="Proteomes" id="UP000523079">
    <property type="component" value="Unassembled WGS sequence"/>
</dbReference>
<dbReference type="PANTHER" id="PTHR24421:SF10">
    <property type="entry name" value="NITRATE_NITRITE SENSOR PROTEIN NARQ"/>
    <property type="match status" value="1"/>
</dbReference>
<keyword evidence="5" id="KW-0547">Nucleotide-binding</keyword>
<comment type="catalytic activity">
    <reaction evidence="1">
        <text>ATP + protein L-histidine = ADP + protein N-phospho-L-histidine.</text>
        <dbReference type="EC" id="2.7.13.3"/>
    </reaction>
</comment>
<sequence>MSRVLPEAPAAHRRRSWFEIRDRRALVDAGLAFLAALICAAPYTSSNPWVMAGSLGLCGAVALRRRLPAVALVLAVASALGLVLVTDQPFTAILLVPVMVYSLARWSGQRLARWGLAAAVVGSVIAPIRWYWNTYDAGPHAWLIGSVTGLACLGLVGGPYLVGRRRQESLQQLAYRREAQAEQQRLLAAEQIQRSRAATVDERNRIARELHDIVAHSLSVIVVQAEGGKAIAARKPERAPEVLETIAETSREALAEMRQMVGLLRRGEMLDPVGRTVDGAAAEDYRPAPGVGDLPELVRKTTDRARYEVRGTVPPLPTAVGLTVYRIVQESLTNVLKHAGPQAHATVTLTALPDRLVVEVRDDGRGAAAPSDGQGHGVQGMRERAGLHGGTVQAGPAPGGGFLVRASVPLRTGQQPVPIPQRGRVA</sequence>
<evidence type="ECO:0000256" key="1">
    <source>
        <dbReference type="ARBA" id="ARBA00000085"/>
    </source>
</evidence>
<evidence type="ECO:0000256" key="2">
    <source>
        <dbReference type="ARBA" id="ARBA00012438"/>
    </source>
</evidence>
<keyword evidence="4" id="KW-0808">Transferase</keyword>
<dbReference type="GO" id="GO:0016020">
    <property type="term" value="C:membrane"/>
    <property type="evidence" value="ECO:0007669"/>
    <property type="project" value="InterPro"/>
</dbReference>
<feature type="domain" description="Histidine kinase" evidence="10">
    <location>
        <begin position="324"/>
        <end position="412"/>
    </location>
</feature>
<dbReference type="CDD" id="cd16917">
    <property type="entry name" value="HATPase_UhpB-NarQ-NarX-like"/>
    <property type="match status" value="1"/>
</dbReference>
<feature type="transmembrane region" description="Helical" evidence="9">
    <location>
        <begin position="142"/>
        <end position="162"/>
    </location>
</feature>
<name>A0A7W3IR80_9ACTN</name>
<dbReference type="Pfam" id="PF07730">
    <property type="entry name" value="HisKA_3"/>
    <property type="match status" value="1"/>
</dbReference>
<evidence type="ECO:0000256" key="4">
    <source>
        <dbReference type="ARBA" id="ARBA00022679"/>
    </source>
</evidence>
<feature type="transmembrane region" description="Helical" evidence="9">
    <location>
        <begin position="25"/>
        <end position="44"/>
    </location>
</feature>
<keyword evidence="9" id="KW-1133">Transmembrane helix</keyword>
<evidence type="ECO:0000256" key="7">
    <source>
        <dbReference type="ARBA" id="ARBA00022840"/>
    </source>
</evidence>
<comment type="caution">
    <text evidence="11">The sequence shown here is derived from an EMBL/GenBank/DDBJ whole genome shotgun (WGS) entry which is preliminary data.</text>
</comment>
<evidence type="ECO:0000259" key="10">
    <source>
        <dbReference type="PROSITE" id="PS50109"/>
    </source>
</evidence>
<dbReference type="GO" id="GO:0046983">
    <property type="term" value="F:protein dimerization activity"/>
    <property type="evidence" value="ECO:0007669"/>
    <property type="project" value="InterPro"/>
</dbReference>
<dbReference type="Gene3D" id="3.30.565.10">
    <property type="entry name" value="Histidine kinase-like ATPase, C-terminal domain"/>
    <property type="match status" value="1"/>
</dbReference>
<keyword evidence="8" id="KW-0902">Two-component regulatory system</keyword>
<protein>
    <recommendedName>
        <fullName evidence="2">histidine kinase</fullName>
        <ecNumber evidence="2">2.7.13.3</ecNumber>
    </recommendedName>
</protein>
<evidence type="ECO:0000256" key="6">
    <source>
        <dbReference type="ARBA" id="ARBA00022777"/>
    </source>
</evidence>
<dbReference type="EC" id="2.7.13.3" evidence="2"/>
<feature type="transmembrane region" description="Helical" evidence="9">
    <location>
        <begin position="71"/>
        <end position="104"/>
    </location>
</feature>
<feature type="transmembrane region" description="Helical" evidence="9">
    <location>
        <begin position="111"/>
        <end position="130"/>
    </location>
</feature>
<dbReference type="AlphaFoldDB" id="A0A7W3IR80"/>
<dbReference type="InterPro" id="IPR005467">
    <property type="entry name" value="His_kinase_dom"/>
</dbReference>
<accession>A0A7W3IR80</accession>
<dbReference type="Pfam" id="PF23539">
    <property type="entry name" value="DUF7134"/>
    <property type="match status" value="1"/>
</dbReference>
<evidence type="ECO:0000313" key="11">
    <source>
        <dbReference type="EMBL" id="MBA8793728.1"/>
    </source>
</evidence>
<proteinExistence type="predicted"/>
<dbReference type="GO" id="GO:0005524">
    <property type="term" value="F:ATP binding"/>
    <property type="evidence" value="ECO:0007669"/>
    <property type="project" value="UniProtKB-KW"/>
</dbReference>
<evidence type="ECO:0000256" key="8">
    <source>
        <dbReference type="ARBA" id="ARBA00023012"/>
    </source>
</evidence>
<reference evidence="11 12" key="1">
    <citation type="submission" date="2020-07" db="EMBL/GenBank/DDBJ databases">
        <title>Sequencing the genomes of 1000 actinobacteria strains.</title>
        <authorList>
            <person name="Klenk H.-P."/>
        </authorList>
    </citation>
    <scope>NUCLEOTIDE SEQUENCE [LARGE SCALE GENOMIC DNA]</scope>
    <source>
        <strain evidence="11 12">DSM 100723</strain>
    </source>
</reference>
<keyword evidence="9" id="KW-0472">Membrane</keyword>
<dbReference type="EMBL" id="JACGWT010000002">
    <property type="protein sequence ID" value="MBA8793728.1"/>
    <property type="molecule type" value="Genomic_DNA"/>
</dbReference>
<dbReference type="Gene3D" id="1.20.5.1930">
    <property type="match status" value="1"/>
</dbReference>
<dbReference type="SUPFAM" id="SSF55874">
    <property type="entry name" value="ATPase domain of HSP90 chaperone/DNA topoisomerase II/histidine kinase"/>
    <property type="match status" value="1"/>
</dbReference>
<dbReference type="InterPro" id="IPR003594">
    <property type="entry name" value="HATPase_dom"/>
</dbReference>
<dbReference type="GO" id="GO:0000155">
    <property type="term" value="F:phosphorelay sensor kinase activity"/>
    <property type="evidence" value="ECO:0007669"/>
    <property type="project" value="InterPro"/>
</dbReference>
<evidence type="ECO:0000256" key="9">
    <source>
        <dbReference type="SAM" id="Phobius"/>
    </source>
</evidence>
<evidence type="ECO:0000256" key="3">
    <source>
        <dbReference type="ARBA" id="ARBA00022553"/>
    </source>
</evidence>
<dbReference type="InterPro" id="IPR055558">
    <property type="entry name" value="DUF7134"/>
</dbReference>
<evidence type="ECO:0000256" key="5">
    <source>
        <dbReference type="ARBA" id="ARBA00022741"/>
    </source>
</evidence>
<keyword evidence="6 11" id="KW-0418">Kinase</keyword>
<keyword evidence="7" id="KW-0067">ATP-binding</keyword>
<keyword evidence="3" id="KW-0597">Phosphoprotein</keyword>
<keyword evidence="12" id="KW-1185">Reference proteome</keyword>
<evidence type="ECO:0000313" key="12">
    <source>
        <dbReference type="Proteomes" id="UP000523079"/>
    </source>
</evidence>
<organism evidence="11 12">
    <name type="scientific">Microlunatus kandeliicorticis</name>
    <dbReference type="NCBI Taxonomy" id="1759536"/>
    <lineage>
        <taxon>Bacteria</taxon>
        <taxon>Bacillati</taxon>
        <taxon>Actinomycetota</taxon>
        <taxon>Actinomycetes</taxon>
        <taxon>Propionibacteriales</taxon>
        <taxon>Propionibacteriaceae</taxon>
        <taxon>Microlunatus</taxon>
    </lineage>
</organism>
<dbReference type="InterPro" id="IPR011712">
    <property type="entry name" value="Sig_transdc_His_kin_sub3_dim/P"/>
</dbReference>
<dbReference type="PANTHER" id="PTHR24421">
    <property type="entry name" value="NITRATE/NITRITE SENSOR PROTEIN NARX-RELATED"/>
    <property type="match status" value="1"/>
</dbReference>
<gene>
    <name evidence="11" type="ORF">FHX74_001333</name>
</gene>
<dbReference type="RefSeq" id="WP_182559305.1">
    <property type="nucleotide sequence ID" value="NZ_JACGWT010000002.1"/>
</dbReference>
<dbReference type="InterPro" id="IPR036890">
    <property type="entry name" value="HATPase_C_sf"/>
</dbReference>
<dbReference type="SMART" id="SM00387">
    <property type="entry name" value="HATPase_c"/>
    <property type="match status" value="1"/>
</dbReference>
<keyword evidence="9" id="KW-0812">Transmembrane</keyword>
<dbReference type="InterPro" id="IPR050482">
    <property type="entry name" value="Sensor_HK_TwoCompSys"/>
</dbReference>
<dbReference type="Pfam" id="PF02518">
    <property type="entry name" value="HATPase_c"/>
    <property type="match status" value="1"/>
</dbReference>
<dbReference type="PROSITE" id="PS50109">
    <property type="entry name" value="HIS_KIN"/>
    <property type="match status" value="1"/>
</dbReference>